<gene>
    <name evidence="8" type="ORF">BCR38DRAFT_504377</name>
</gene>
<feature type="transmembrane region" description="Helical" evidence="6">
    <location>
        <begin position="244"/>
        <end position="264"/>
    </location>
</feature>
<feature type="transmembrane region" description="Helical" evidence="6">
    <location>
        <begin position="127"/>
        <end position="149"/>
    </location>
</feature>
<evidence type="ECO:0000256" key="2">
    <source>
        <dbReference type="ARBA" id="ARBA00022692"/>
    </source>
</evidence>
<feature type="transmembrane region" description="Helical" evidence="6">
    <location>
        <begin position="206"/>
        <end position="224"/>
    </location>
</feature>
<dbReference type="STRING" id="1141098.A0A1Y2DDQ7"/>
<dbReference type="OrthoDB" id="3923077at2759"/>
<keyword evidence="2 6" id="KW-0812">Transmembrane</keyword>
<comment type="similarity">
    <text evidence="5">Belongs to the SAT4 family.</text>
</comment>
<dbReference type="InterPro" id="IPR052337">
    <property type="entry name" value="SAT4-like"/>
</dbReference>
<dbReference type="Pfam" id="PF20684">
    <property type="entry name" value="Fung_rhodopsin"/>
    <property type="match status" value="1"/>
</dbReference>
<keyword evidence="3 6" id="KW-1133">Transmembrane helix</keyword>
<keyword evidence="4 6" id="KW-0472">Membrane</keyword>
<organism evidence="8 9">
    <name type="scientific">Pseudomassariella vexata</name>
    <dbReference type="NCBI Taxonomy" id="1141098"/>
    <lineage>
        <taxon>Eukaryota</taxon>
        <taxon>Fungi</taxon>
        <taxon>Dikarya</taxon>
        <taxon>Ascomycota</taxon>
        <taxon>Pezizomycotina</taxon>
        <taxon>Sordariomycetes</taxon>
        <taxon>Xylariomycetidae</taxon>
        <taxon>Amphisphaeriales</taxon>
        <taxon>Pseudomassariaceae</taxon>
        <taxon>Pseudomassariella</taxon>
    </lineage>
</organism>
<evidence type="ECO:0000259" key="7">
    <source>
        <dbReference type="Pfam" id="PF20684"/>
    </source>
</evidence>
<dbReference type="InParanoid" id="A0A1Y2DDQ7"/>
<dbReference type="GeneID" id="63781109"/>
<accession>A0A1Y2DDQ7</accession>
<dbReference type="AlphaFoldDB" id="A0A1Y2DDQ7"/>
<evidence type="ECO:0000256" key="6">
    <source>
        <dbReference type="SAM" id="Phobius"/>
    </source>
</evidence>
<feature type="transmembrane region" description="Helical" evidence="6">
    <location>
        <begin position="174"/>
        <end position="194"/>
    </location>
</feature>
<dbReference type="PANTHER" id="PTHR33048">
    <property type="entry name" value="PTH11-LIKE INTEGRAL MEMBRANE PROTEIN (AFU_ORTHOLOGUE AFUA_5G11245)"/>
    <property type="match status" value="1"/>
</dbReference>
<comment type="subcellular location">
    <subcellularLocation>
        <location evidence="1">Membrane</location>
        <topology evidence="1">Multi-pass membrane protein</topology>
    </subcellularLocation>
</comment>
<dbReference type="EMBL" id="MCFJ01000020">
    <property type="protein sequence ID" value="ORY57256.1"/>
    <property type="molecule type" value="Genomic_DNA"/>
</dbReference>
<dbReference type="PANTHER" id="PTHR33048:SF155">
    <property type="entry name" value="INTEGRAL MEMBRANE PROTEIN"/>
    <property type="match status" value="1"/>
</dbReference>
<evidence type="ECO:0000256" key="4">
    <source>
        <dbReference type="ARBA" id="ARBA00023136"/>
    </source>
</evidence>
<keyword evidence="9" id="KW-1185">Reference proteome</keyword>
<feature type="domain" description="Rhodopsin" evidence="7">
    <location>
        <begin position="33"/>
        <end position="268"/>
    </location>
</feature>
<proteinExistence type="inferred from homology"/>
<dbReference type="InterPro" id="IPR049326">
    <property type="entry name" value="Rhodopsin_dom_fungi"/>
</dbReference>
<evidence type="ECO:0000313" key="8">
    <source>
        <dbReference type="EMBL" id="ORY57256.1"/>
    </source>
</evidence>
<dbReference type="RefSeq" id="XP_040710608.1">
    <property type="nucleotide sequence ID" value="XM_040864897.1"/>
</dbReference>
<dbReference type="Proteomes" id="UP000193689">
    <property type="component" value="Unassembled WGS sequence"/>
</dbReference>
<reference evidence="8 9" key="1">
    <citation type="submission" date="2016-07" db="EMBL/GenBank/DDBJ databases">
        <title>Pervasive Adenine N6-methylation of Active Genes in Fungi.</title>
        <authorList>
            <consortium name="DOE Joint Genome Institute"/>
            <person name="Mondo S.J."/>
            <person name="Dannebaum R.O."/>
            <person name="Kuo R.C."/>
            <person name="Labutti K."/>
            <person name="Haridas S."/>
            <person name="Kuo A."/>
            <person name="Salamov A."/>
            <person name="Ahrendt S.R."/>
            <person name="Lipzen A."/>
            <person name="Sullivan W."/>
            <person name="Andreopoulos W.B."/>
            <person name="Clum A."/>
            <person name="Lindquist E."/>
            <person name="Daum C."/>
            <person name="Ramamoorthy G.K."/>
            <person name="Gryganskyi A."/>
            <person name="Culley D."/>
            <person name="Magnuson J.K."/>
            <person name="James T.Y."/>
            <person name="O'Malley M.A."/>
            <person name="Stajich J.E."/>
            <person name="Spatafora J.W."/>
            <person name="Visel A."/>
            <person name="Grigoriev I.V."/>
        </authorList>
    </citation>
    <scope>NUCLEOTIDE SEQUENCE [LARGE SCALE GENOMIC DNA]</scope>
    <source>
        <strain evidence="8 9">CBS 129021</strain>
    </source>
</reference>
<protein>
    <recommendedName>
        <fullName evidence="7">Rhodopsin domain-containing protein</fullName>
    </recommendedName>
</protein>
<evidence type="ECO:0000256" key="3">
    <source>
        <dbReference type="ARBA" id="ARBA00022989"/>
    </source>
</evidence>
<feature type="transmembrane region" description="Helical" evidence="6">
    <location>
        <begin position="92"/>
        <end position="115"/>
    </location>
</feature>
<feature type="transmembrane region" description="Helical" evidence="6">
    <location>
        <begin position="15"/>
        <end position="37"/>
    </location>
</feature>
<dbReference type="GO" id="GO:0016020">
    <property type="term" value="C:membrane"/>
    <property type="evidence" value="ECO:0007669"/>
    <property type="project" value="UniProtKB-SubCell"/>
</dbReference>
<name>A0A1Y2DDQ7_9PEZI</name>
<feature type="transmembrane region" description="Helical" evidence="6">
    <location>
        <begin position="49"/>
        <end position="72"/>
    </location>
</feature>
<evidence type="ECO:0000313" key="9">
    <source>
        <dbReference type="Proteomes" id="UP000193689"/>
    </source>
</evidence>
<sequence>MPSLAGIATQDKGPAILIIIIIATSLSTAFAAARLFVRGKLLGRLHLDEYLIAVSVIVSWVAVAFQILAIQNGNGKHIQVLTYEQQKAIRKWTMLGFTPFLLSFTIPKLATVTLLTQLLAPTRTHRIFLWFLSIFCIINMIPTVVTLFLECPHDIPKNMDLKCIPISSKMYYDIYSGGFSAFVDLYLALYPAIILSKIRLSLYKKISLSAALGFGFISAIVATYKCTRLTLMESPDFTYDLSDVVIWTSVEGNTIIIAACIPVLKPLVDLFRGKFDPSLNSRRHNYRGFYSRSRSTPKVNVNLGRINVKKQQPPTLSFDGNIAITRAESRETMLGLSEHRLQEPKLGQIRRTDVVVVEDEDEYEDEDEQGHKFEA</sequence>
<evidence type="ECO:0000256" key="5">
    <source>
        <dbReference type="ARBA" id="ARBA00038359"/>
    </source>
</evidence>
<comment type="caution">
    <text evidence="8">The sequence shown here is derived from an EMBL/GenBank/DDBJ whole genome shotgun (WGS) entry which is preliminary data.</text>
</comment>
<evidence type="ECO:0000256" key="1">
    <source>
        <dbReference type="ARBA" id="ARBA00004141"/>
    </source>
</evidence>